<keyword evidence="1" id="KW-0812">Transmembrane</keyword>
<organism evidence="2">
    <name type="scientific">Crithidia otongatchiensis leishbunyavirus</name>
    <dbReference type="NCBI Taxonomy" id="1890414"/>
    <lineage>
        <taxon>Viruses</taxon>
        <taxon>Riboviria</taxon>
        <taxon>Orthornavirae</taxon>
        <taxon>Negarnaviricota</taxon>
        <taxon>Polyploviricotina</taxon>
        <taxon>Bunyaviricetes</taxon>
        <taxon>Hareavirales</taxon>
        <taxon>Leishbuviridae</taxon>
        <taxon>Shilevirus</taxon>
        <taxon>Shilevirus otongatchiense</taxon>
    </lineage>
</organism>
<reference evidence="2" key="1">
    <citation type="submission" date="2016-08" db="EMBL/GenBank/DDBJ databases">
        <authorList>
            <person name="Lye L.-F."/>
            <person name="Akopyants N.S."/>
            <person name="Dobson D.E."/>
            <person name="Lukes J."/>
            <person name="Beverley S.M."/>
        </authorList>
    </citation>
    <scope>NUCLEOTIDE SEQUENCE</scope>
    <source>
        <strain evidence="2">CotoLBV1-M</strain>
    </source>
</reference>
<evidence type="ECO:0000313" key="2">
    <source>
        <dbReference type="EMBL" id="AOD62890.1"/>
    </source>
</evidence>
<name>A0A3S6FHX5_9VIRU</name>
<sequence length="446" mass="50009">MVNNHYNILFVLACVVVALGAQARVGRQLDGQVTQSPDYSLSVGPSFVKMPQSSWRFKGSVVTQKTCGVACNGGVRCGKYHMEYDEVDNMPLFNVTYFKTDKSINKFDNAGNVDRAVANTVIALTRYDLLAERGSLKGRIEVKSEDVLTNYMVEELAFDVAMLATGAISMVIAFITMIIGAVKTSEGSLLTWDTSAPTSQFSCYSSGWTSYPDDKPYPETNVRLYAPDSMMTVVGVVVTDEYIQLYPHRNYLRHALGVTCNVNGKIYESSGDNVVIWHKGSYMECGLTVTILTYDVMKAFHRKNTIWYQDEMDMLKLYHAGEFYFAVGNKVSYERPLAFCNQNTHIEFRTGVDELIKPSDYGKAQWINKVGWDPITPAYTGPKKYREIVTCGSCGLRTYTIPNRLWSNFDAWDEHCSLYRSLRELPELGTAEGFNESSLIPGGVWG</sequence>
<feature type="transmembrane region" description="Helical" evidence="1">
    <location>
        <begin position="160"/>
        <end position="182"/>
    </location>
</feature>
<keyword evidence="1" id="KW-0472">Membrane</keyword>
<accession>A0A3S6FHX5</accession>
<reference evidence="2" key="2">
    <citation type="journal article" date="2018" name="Proc. Natl. Acad. Sci. U.S.A.">
        <title>Viral discovery and diversity in trypanosomatid protozoa with a focus on relatives of the human parasite Leishmania.</title>
        <authorList>
            <person name="Grybchuk D."/>
            <person name="Akopyants N.S."/>
            <person name="Kostygov A.Y."/>
            <person name="Konovalovas A."/>
            <person name="Lye L.F."/>
            <person name="Dobson D.E."/>
            <person name="Zangger H."/>
            <person name="Fasel N."/>
            <person name="Butenko A."/>
            <person name="Frolov A.O."/>
            <person name="Votypka J."/>
            <person name="d'Avila-Levy C.M."/>
            <person name="Kulich P."/>
            <person name="Moravcova J."/>
            <person name="Plevka P."/>
            <person name="Rogozin I.B."/>
            <person name="Serva S."/>
            <person name="Lukes J."/>
            <person name="Beverley S.M."/>
            <person name="Yurchenko V."/>
        </authorList>
    </citation>
    <scope>NUCLEOTIDE SEQUENCE</scope>
    <source>
        <strain evidence="2">CotoLBV1-M</strain>
    </source>
</reference>
<keyword evidence="1" id="KW-1133">Transmembrane helix</keyword>
<protein>
    <submittedName>
        <fullName evidence="2">Uncharacterized protein</fullName>
    </submittedName>
</protein>
<dbReference type="EMBL" id="KX683300">
    <property type="protein sequence ID" value="AOD62890.1"/>
    <property type="molecule type" value="Viral_cRNA"/>
</dbReference>
<proteinExistence type="predicted"/>
<evidence type="ECO:0000256" key="1">
    <source>
        <dbReference type="SAM" id="Phobius"/>
    </source>
</evidence>